<dbReference type="EMBL" id="VRLW01000001">
    <property type="protein sequence ID" value="KAA1261041.1"/>
    <property type="molecule type" value="Genomic_DNA"/>
</dbReference>
<dbReference type="Gene3D" id="1.25.10.10">
    <property type="entry name" value="Leucine-rich Repeat Variant"/>
    <property type="match status" value="1"/>
</dbReference>
<dbReference type="AlphaFoldDB" id="A0A5B1CL57"/>
<dbReference type="OrthoDB" id="282796at2"/>
<gene>
    <name evidence="1" type="ORF">LF1_35850</name>
</gene>
<dbReference type="Proteomes" id="UP000322699">
    <property type="component" value="Unassembled WGS sequence"/>
</dbReference>
<comment type="caution">
    <text evidence="1">The sequence shown here is derived from an EMBL/GenBank/DDBJ whole genome shotgun (WGS) entry which is preliminary data.</text>
</comment>
<evidence type="ECO:0000313" key="1">
    <source>
        <dbReference type="EMBL" id="KAA1261041.1"/>
    </source>
</evidence>
<organism evidence="1 2">
    <name type="scientific">Rubripirellula obstinata</name>
    <dbReference type="NCBI Taxonomy" id="406547"/>
    <lineage>
        <taxon>Bacteria</taxon>
        <taxon>Pseudomonadati</taxon>
        <taxon>Planctomycetota</taxon>
        <taxon>Planctomycetia</taxon>
        <taxon>Pirellulales</taxon>
        <taxon>Pirellulaceae</taxon>
        <taxon>Rubripirellula</taxon>
    </lineage>
</organism>
<reference evidence="1 2" key="1">
    <citation type="submission" date="2019-08" db="EMBL/GenBank/DDBJ databases">
        <title>Deep-cultivation of Planctomycetes and their phenomic and genomic characterization uncovers novel biology.</title>
        <authorList>
            <person name="Wiegand S."/>
            <person name="Jogler M."/>
            <person name="Boedeker C."/>
            <person name="Pinto D."/>
            <person name="Vollmers J."/>
            <person name="Rivas-Marin E."/>
            <person name="Kohn T."/>
            <person name="Peeters S.H."/>
            <person name="Heuer A."/>
            <person name="Rast P."/>
            <person name="Oberbeckmann S."/>
            <person name="Bunk B."/>
            <person name="Jeske O."/>
            <person name="Meyerdierks A."/>
            <person name="Storesund J.E."/>
            <person name="Kallscheuer N."/>
            <person name="Luecker S."/>
            <person name="Lage O.M."/>
            <person name="Pohl T."/>
            <person name="Merkel B.J."/>
            <person name="Hornburger P."/>
            <person name="Mueller R.-W."/>
            <person name="Bruemmer F."/>
            <person name="Labrenz M."/>
            <person name="Spormann A.M."/>
            <person name="Op Den Camp H."/>
            <person name="Overmann J."/>
            <person name="Amann R."/>
            <person name="Jetten M.S.M."/>
            <person name="Mascher T."/>
            <person name="Medema M.H."/>
            <person name="Devos D.P."/>
            <person name="Kaster A.-K."/>
            <person name="Ovreas L."/>
            <person name="Rohde M."/>
            <person name="Galperin M.Y."/>
            <person name="Jogler C."/>
        </authorList>
    </citation>
    <scope>NUCLEOTIDE SEQUENCE [LARGE SCALE GENOMIC DNA]</scope>
    <source>
        <strain evidence="1 2">LF1</strain>
    </source>
</reference>
<proteinExistence type="predicted"/>
<dbReference type="SUPFAM" id="SSF48371">
    <property type="entry name" value="ARM repeat"/>
    <property type="match status" value="1"/>
</dbReference>
<evidence type="ECO:0008006" key="3">
    <source>
        <dbReference type="Google" id="ProtNLM"/>
    </source>
</evidence>
<dbReference type="InterPro" id="IPR011989">
    <property type="entry name" value="ARM-like"/>
</dbReference>
<dbReference type="InterPro" id="IPR016024">
    <property type="entry name" value="ARM-type_fold"/>
</dbReference>
<name>A0A5B1CL57_9BACT</name>
<accession>A0A5B1CL57</accession>
<dbReference type="RefSeq" id="WP_068258205.1">
    <property type="nucleotide sequence ID" value="NZ_LWSK01000003.1"/>
</dbReference>
<evidence type="ECO:0000313" key="2">
    <source>
        <dbReference type="Proteomes" id="UP000322699"/>
    </source>
</evidence>
<protein>
    <recommendedName>
        <fullName evidence="3">HEAT repeat protein</fullName>
    </recommendedName>
</protein>
<sequence>MVDLEEVIDQLWLHATFEQDPWTEDRAFAAIKDDGDVAIDGLIWALGQKDLEVKLLALCLLRQFGPEAQRALPAVVYCLGDENRLVRLVAMETAGHWGEAAESAMPMILRNLKSEDDLESVFAAESIRRIGRVRV</sequence>
<keyword evidence="2" id="KW-1185">Reference proteome</keyword>